<dbReference type="InterPro" id="IPR058361">
    <property type="entry name" value="DUF8048"/>
</dbReference>
<feature type="domain" description="DUF8048" evidence="1">
    <location>
        <begin position="13"/>
        <end position="126"/>
    </location>
</feature>
<proteinExistence type="predicted"/>
<evidence type="ECO:0000259" key="1">
    <source>
        <dbReference type="Pfam" id="PF26222"/>
    </source>
</evidence>
<evidence type="ECO:0000313" key="2">
    <source>
        <dbReference type="EMBL" id="SFG57944.1"/>
    </source>
</evidence>
<protein>
    <recommendedName>
        <fullName evidence="1">DUF8048 domain-containing protein</fullName>
    </recommendedName>
</protein>
<organism evidence="2 3">
    <name type="scientific">Halopelagius inordinatus</name>
    <dbReference type="NCBI Taxonomy" id="553467"/>
    <lineage>
        <taxon>Archaea</taxon>
        <taxon>Methanobacteriati</taxon>
        <taxon>Methanobacteriota</taxon>
        <taxon>Stenosarchaea group</taxon>
        <taxon>Halobacteria</taxon>
        <taxon>Halobacteriales</taxon>
        <taxon>Haloferacaceae</taxon>
    </lineage>
</organism>
<dbReference type="STRING" id="553467.SAMN04488063_2481"/>
<evidence type="ECO:0000313" key="3">
    <source>
        <dbReference type="Proteomes" id="UP000198876"/>
    </source>
</evidence>
<keyword evidence="3" id="KW-1185">Reference proteome</keyword>
<dbReference type="RefSeq" id="WP_177213343.1">
    <property type="nucleotide sequence ID" value="NZ_FOOQ01000002.1"/>
</dbReference>
<reference evidence="3" key="1">
    <citation type="submission" date="2016-10" db="EMBL/GenBank/DDBJ databases">
        <authorList>
            <person name="Varghese N."/>
            <person name="Submissions S."/>
        </authorList>
    </citation>
    <scope>NUCLEOTIDE SEQUENCE [LARGE SCALE GENOMIC DNA]</scope>
    <source>
        <strain evidence="3">CGMCC 1.7739</strain>
    </source>
</reference>
<dbReference type="Proteomes" id="UP000198876">
    <property type="component" value="Unassembled WGS sequence"/>
</dbReference>
<name>A0A1I2SYX0_9EURY</name>
<dbReference type="AlphaFoldDB" id="A0A1I2SYX0"/>
<accession>A0A1I2SYX0</accession>
<dbReference type="OrthoDB" id="235313at2157"/>
<dbReference type="EMBL" id="FOOQ01000002">
    <property type="protein sequence ID" value="SFG57944.1"/>
    <property type="molecule type" value="Genomic_DNA"/>
</dbReference>
<gene>
    <name evidence="2" type="ORF">SAMN04488063_2481</name>
</gene>
<sequence>MSEDVTERSGDLPLDGDVLVLAGAKASVSPDRLPELVRRAQRRLVSRLDEYERAYETVYDDGERVVFLVSTDFWTEVGAELDLESREADALRRAHGQQLRRIGSKTDRREEFVTALEIREALVVGRDST</sequence>
<dbReference type="Pfam" id="PF26222">
    <property type="entry name" value="DUF8048"/>
    <property type="match status" value="1"/>
</dbReference>